<proteinExistence type="predicted"/>
<accession>A0A6B2K4V0</accession>
<organism evidence="1 2">
    <name type="scientific">Pseudoroseicyclus tamaricis</name>
    <dbReference type="NCBI Taxonomy" id="2705421"/>
    <lineage>
        <taxon>Bacteria</taxon>
        <taxon>Pseudomonadati</taxon>
        <taxon>Pseudomonadota</taxon>
        <taxon>Alphaproteobacteria</taxon>
        <taxon>Rhodobacterales</taxon>
        <taxon>Paracoccaceae</taxon>
        <taxon>Pseudoroseicyclus</taxon>
    </lineage>
</organism>
<evidence type="ECO:0000313" key="1">
    <source>
        <dbReference type="EMBL" id="NDV02892.1"/>
    </source>
</evidence>
<gene>
    <name evidence="1" type="ORF">GZA08_18155</name>
</gene>
<evidence type="ECO:0008006" key="3">
    <source>
        <dbReference type="Google" id="ProtNLM"/>
    </source>
</evidence>
<dbReference type="SUPFAM" id="SSF56672">
    <property type="entry name" value="DNA/RNA polymerases"/>
    <property type="match status" value="1"/>
</dbReference>
<keyword evidence="2" id="KW-1185">Reference proteome</keyword>
<evidence type="ECO:0000313" key="2">
    <source>
        <dbReference type="Proteomes" id="UP000474757"/>
    </source>
</evidence>
<comment type="caution">
    <text evidence="1">The sequence shown here is derived from an EMBL/GenBank/DDBJ whole genome shotgun (WGS) entry which is preliminary data.</text>
</comment>
<dbReference type="EMBL" id="JAAGAB010000004">
    <property type="protein sequence ID" value="NDV02892.1"/>
    <property type="molecule type" value="Genomic_DNA"/>
</dbReference>
<dbReference type="InterPro" id="IPR043502">
    <property type="entry name" value="DNA/RNA_pol_sf"/>
</dbReference>
<reference evidence="1 2" key="1">
    <citation type="submission" date="2020-02" db="EMBL/GenBank/DDBJ databases">
        <title>Pseudoroseicyclus tamarix, sp. nov., isolated from offshore sediment of a Tamarix chinensis forest.</title>
        <authorList>
            <person name="Gai Y."/>
        </authorList>
    </citation>
    <scope>NUCLEOTIDE SEQUENCE [LARGE SCALE GENOMIC DNA]</scope>
    <source>
        <strain evidence="1 2">CLL3-39</strain>
    </source>
</reference>
<dbReference type="RefSeq" id="WP_163896225.1">
    <property type="nucleotide sequence ID" value="NZ_JAAFYS010000004.1"/>
</dbReference>
<dbReference type="AlphaFoldDB" id="A0A6B2K4V0"/>
<dbReference type="Proteomes" id="UP000474757">
    <property type="component" value="Unassembled WGS sequence"/>
</dbReference>
<protein>
    <recommendedName>
        <fullName evidence="3">Reverse transcriptase (RNA-dependent DNA polymerase)</fullName>
    </recommendedName>
</protein>
<name>A0A6B2K4V0_9RHOB</name>
<sequence>MRQAERHERKLAKQVRAAVQQREQAEEGVVCCGIRELLDRLRGGDKIAAKLDAAIDAELEAKRRYLESYNCKLVAANEARKRYKGQLCDRLEDIARYVDVYRTCDEPVRHIIEKKLGGGERQILSFGMANRTRQALVRNLIRAMHGLTPGDHMLFHGGAPAAIGRIKSLFDAGYQQVAQLDVKECYASFNVDLVAELLGLDEEVAFNVLSAEAANIVSPMVDTCPSGTREAVADANSKVRQGLSTGSMVSPLVAEWMLTLARLNLADCGDVQVTCYADNFLLQSRSSRVLGDAVPSLGDGLRNHPAGPLLGHKFQTLGNYEEFEFLGCRLHKDGGRLTVSLSDANYEKARKIRATGYRDIAEASSISEVDRVIDRVAKEHRAFVCAFVALECRQRFHRKRMEAMRAKARNRVRLLSGEDVS</sequence>